<reference evidence="1" key="1">
    <citation type="submission" date="2018-02" db="EMBL/GenBank/DDBJ databases">
        <title>Rhizophora mucronata_Transcriptome.</title>
        <authorList>
            <person name="Meera S.P."/>
            <person name="Sreeshan A."/>
            <person name="Augustine A."/>
        </authorList>
    </citation>
    <scope>NUCLEOTIDE SEQUENCE</scope>
    <source>
        <tissue evidence="1">Leaf</tissue>
    </source>
</reference>
<evidence type="ECO:0000313" key="1">
    <source>
        <dbReference type="EMBL" id="MBX45439.1"/>
    </source>
</evidence>
<dbReference type="AlphaFoldDB" id="A0A2P2NSG5"/>
<name>A0A2P2NSG5_RHIMU</name>
<dbReference type="EMBL" id="GGEC01064955">
    <property type="protein sequence ID" value="MBX45439.1"/>
    <property type="molecule type" value="Transcribed_RNA"/>
</dbReference>
<sequence length="31" mass="3621">MNHIKNQELGKARTQEIKITHFTQTNNSIKP</sequence>
<organism evidence="1">
    <name type="scientific">Rhizophora mucronata</name>
    <name type="common">Asiatic mangrove</name>
    <dbReference type="NCBI Taxonomy" id="61149"/>
    <lineage>
        <taxon>Eukaryota</taxon>
        <taxon>Viridiplantae</taxon>
        <taxon>Streptophyta</taxon>
        <taxon>Embryophyta</taxon>
        <taxon>Tracheophyta</taxon>
        <taxon>Spermatophyta</taxon>
        <taxon>Magnoliopsida</taxon>
        <taxon>eudicotyledons</taxon>
        <taxon>Gunneridae</taxon>
        <taxon>Pentapetalae</taxon>
        <taxon>rosids</taxon>
        <taxon>fabids</taxon>
        <taxon>Malpighiales</taxon>
        <taxon>Rhizophoraceae</taxon>
        <taxon>Rhizophora</taxon>
    </lineage>
</organism>
<proteinExistence type="predicted"/>
<accession>A0A2P2NSG5</accession>
<protein>
    <submittedName>
        <fullName evidence="1">Uncharacterized protein</fullName>
    </submittedName>
</protein>